<feature type="signal peptide" evidence="1">
    <location>
        <begin position="1"/>
        <end position="25"/>
    </location>
</feature>
<sequence length="167" mass="18642">MTSRRLLLACTMALPLLPRPGHAQAALGLAERRAIAAYRQDKWPAIEQGIQQAAGFAVPVEVEWDQLTIPGDAAHYADDAFFGKTIFEPLTTALRGITRDEMGRDALRAKLKRIHVRYDEKTVPASNYPNGLTFAEGVLDINWRPFANVHDLQPRIDALTQILEKNL</sequence>
<protein>
    <submittedName>
        <fullName evidence="2">Uncharacterized protein</fullName>
    </submittedName>
</protein>
<keyword evidence="3" id="KW-1185">Reference proteome</keyword>
<accession>A0ABS3KVV5</accession>
<feature type="chain" id="PRO_5045796512" evidence="1">
    <location>
        <begin position="26"/>
        <end position="167"/>
    </location>
</feature>
<organism evidence="2 3">
    <name type="scientific">Roseomonas haemaphysalidis</name>
    <dbReference type="NCBI Taxonomy" id="2768162"/>
    <lineage>
        <taxon>Bacteria</taxon>
        <taxon>Pseudomonadati</taxon>
        <taxon>Pseudomonadota</taxon>
        <taxon>Alphaproteobacteria</taxon>
        <taxon>Acetobacterales</taxon>
        <taxon>Roseomonadaceae</taxon>
        <taxon>Roseomonas</taxon>
    </lineage>
</organism>
<dbReference type="EMBL" id="JACTNG010000017">
    <property type="protein sequence ID" value="MBO1081615.1"/>
    <property type="molecule type" value="Genomic_DNA"/>
</dbReference>
<keyword evidence="1" id="KW-0732">Signal</keyword>
<name>A0ABS3KVV5_9PROT</name>
<dbReference type="Proteomes" id="UP001518989">
    <property type="component" value="Unassembled WGS sequence"/>
</dbReference>
<evidence type="ECO:0000256" key="1">
    <source>
        <dbReference type="SAM" id="SignalP"/>
    </source>
</evidence>
<comment type="caution">
    <text evidence="2">The sequence shown here is derived from an EMBL/GenBank/DDBJ whole genome shotgun (WGS) entry which is preliminary data.</text>
</comment>
<gene>
    <name evidence="2" type="ORF">IAI61_21495</name>
</gene>
<evidence type="ECO:0000313" key="3">
    <source>
        <dbReference type="Proteomes" id="UP001518989"/>
    </source>
</evidence>
<dbReference type="RefSeq" id="WP_207419792.1">
    <property type="nucleotide sequence ID" value="NZ_CP061180.1"/>
</dbReference>
<proteinExistence type="predicted"/>
<reference evidence="2 3" key="1">
    <citation type="submission" date="2020-09" db="EMBL/GenBank/DDBJ databases">
        <title>Roseomonas.</title>
        <authorList>
            <person name="Zhu W."/>
        </authorList>
    </citation>
    <scope>NUCLEOTIDE SEQUENCE [LARGE SCALE GENOMIC DNA]</scope>
    <source>
        <strain evidence="2 3">573</strain>
    </source>
</reference>
<evidence type="ECO:0000313" key="2">
    <source>
        <dbReference type="EMBL" id="MBO1081615.1"/>
    </source>
</evidence>